<comment type="subcellular location">
    <subcellularLocation>
        <location evidence="1">Cell membrane</location>
        <topology evidence="1">Multi-pass membrane protein</topology>
    </subcellularLocation>
</comment>
<protein>
    <submittedName>
        <fullName evidence="7">YihY/virulence factor BrkB family protein</fullName>
    </submittedName>
</protein>
<feature type="transmembrane region" description="Helical" evidence="6">
    <location>
        <begin position="142"/>
        <end position="164"/>
    </location>
</feature>
<evidence type="ECO:0000256" key="4">
    <source>
        <dbReference type="ARBA" id="ARBA00022989"/>
    </source>
</evidence>
<dbReference type="AlphaFoldDB" id="A0A9D2BME6"/>
<dbReference type="GO" id="GO:0005886">
    <property type="term" value="C:plasma membrane"/>
    <property type="evidence" value="ECO:0007669"/>
    <property type="project" value="UniProtKB-SubCell"/>
</dbReference>
<dbReference type="EMBL" id="DXET01000196">
    <property type="protein sequence ID" value="HIX82075.1"/>
    <property type="molecule type" value="Genomic_DNA"/>
</dbReference>
<evidence type="ECO:0000313" key="7">
    <source>
        <dbReference type="EMBL" id="HIX82075.1"/>
    </source>
</evidence>
<evidence type="ECO:0000256" key="5">
    <source>
        <dbReference type="ARBA" id="ARBA00023136"/>
    </source>
</evidence>
<feature type="transmembrane region" description="Helical" evidence="6">
    <location>
        <begin position="170"/>
        <end position="190"/>
    </location>
</feature>
<accession>A0A9D2BME6</accession>
<dbReference type="InterPro" id="IPR017039">
    <property type="entry name" value="Virul_fac_BrkB"/>
</dbReference>
<gene>
    <name evidence="7" type="ORF">H9980_08930</name>
</gene>
<keyword evidence="2" id="KW-1003">Cell membrane</keyword>
<keyword evidence="3 6" id="KW-0812">Transmembrane</keyword>
<organism evidence="7 8">
    <name type="scientific">Candidatus Erysipelatoclostridium merdavium</name>
    <dbReference type="NCBI Taxonomy" id="2838566"/>
    <lineage>
        <taxon>Bacteria</taxon>
        <taxon>Bacillati</taxon>
        <taxon>Bacillota</taxon>
        <taxon>Erysipelotrichia</taxon>
        <taxon>Erysipelotrichales</taxon>
        <taxon>Erysipelotrichales incertae sedis</taxon>
    </lineage>
</organism>
<keyword evidence="4 6" id="KW-1133">Transmembrane helix</keyword>
<dbReference type="PIRSF" id="PIRSF035875">
    <property type="entry name" value="RNase_BN"/>
    <property type="match status" value="1"/>
</dbReference>
<evidence type="ECO:0000256" key="3">
    <source>
        <dbReference type="ARBA" id="ARBA00022692"/>
    </source>
</evidence>
<feature type="transmembrane region" description="Helical" evidence="6">
    <location>
        <begin position="237"/>
        <end position="262"/>
    </location>
</feature>
<proteinExistence type="predicted"/>
<sequence>MEKTIDKVKKIVFKIYDRINNRILDYRYKVNKNAGLCFSYYLIMSIIPICSLIAFFASVLNVDLSVIEEVLQKYLTPEFASVVVGSLNSSHITLSSIVVLCMSLFVVSRGINQLYGISKNLFPSAHERNIIVEQILMIVKTVAVFVLLLLIISLLTILPVVSYFVDLSGIFMLGDLYLFLVFFVILFLLYKIIPDVHVHVFDIVKGAAVASLLMLILLTGLQFYFGIADYTSVYGPLASIVVVMISCSLIAEMIFIGMYVMFEAHMKRLIIEMKKHNNLA</sequence>
<name>A0A9D2BME6_9FIRM</name>
<dbReference type="PANTHER" id="PTHR30213:SF0">
    <property type="entry name" value="UPF0761 MEMBRANE PROTEIN YIHY"/>
    <property type="match status" value="1"/>
</dbReference>
<dbReference type="PANTHER" id="PTHR30213">
    <property type="entry name" value="INNER MEMBRANE PROTEIN YHJD"/>
    <property type="match status" value="1"/>
</dbReference>
<feature type="transmembrane region" description="Helical" evidence="6">
    <location>
        <begin position="38"/>
        <end position="59"/>
    </location>
</feature>
<evidence type="ECO:0000256" key="2">
    <source>
        <dbReference type="ARBA" id="ARBA00022475"/>
    </source>
</evidence>
<feature type="transmembrane region" description="Helical" evidence="6">
    <location>
        <begin position="79"/>
        <end position="107"/>
    </location>
</feature>
<evidence type="ECO:0000256" key="1">
    <source>
        <dbReference type="ARBA" id="ARBA00004651"/>
    </source>
</evidence>
<comment type="caution">
    <text evidence="7">The sequence shown here is derived from an EMBL/GenBank/DDBJ whole genome shotgun (WGS) entry which is preliminary data.</text>
</comment>
<evidence type="ECO:0000256" key="6">
    <source>
        <dbReference type="SAM" id="Phobius"/>
    </source>
</evidence>
<reference evidence="7" key="1">
    <citation type="journal article" date="2021" name="PeerJ">
        <title>Extensive microbial diversity within the chicken gut microbiome revealed by metagenomics and culture.</title>
        <authorList>
            <person name="Gilroy R."/>
            <person name="Ravi A."/>
            <person name="Getino M."/>
            <person name="Pursley I."/>
            <person name="Horton D.L."/>
            <person name="Alikhan N.F."/>
            <person name="Baker D."/>
            <person name="Gharbi K."/>
            <person name="Hall N."/>
            <person name="Watson M."/>
            <person name="Adriaenssens E.M."/>
            <person name="Foster-Nyarko E."/>
            <person name="Jarju S."/>
            <person name="Secka A."/>
            <person name="Antonio M."/>
            <person name="Oren A."/>
            <person name="Chaudhuri R.R."/>
            <person name="La Ragione R."/>
            <person name="Hildebrand F."/>
            <person name="Pallen M.J."/>
        </authorList>
    </citation>
    <scope>NUCLEOTIDE SEQUENCE</scope>
    <source>
        <strain evidence="7">ChiGjej1B1-14440</strain>
    </source>
</reference>
<dbReference type="Proteomes" id="UP000886724">
    <property type="component" value="Unassembled WGS sequence"/>
</dbReference>
<reference evidence="7" key="2">
    <citation type="submission" date="2021-04" db="EMBL/GenBank/DDBJ databases">
        <authorList>
            <person name="Gilroy R."/>
        </authorList>
    </citation>
    <scope>NUCLEOTIDE SEQUENCE</scope>
    <source>
        <strain evidence="7">ChiGjej1B1-14440</strain>
    </source>
</reference>
<dbReference type="Pfam" id="PF03631">
    <property type="entry name" value="Virul_fac_BrkB"/>
    <property type="match status" value="1"/>
</dbReference>
<keyword evidence="5 6" id="KW-0472">Membrane</keyword>
<evidence type="ECO:0000313" key="8">
    <source>
        <dbReference type="Proteomes" id="UP000886724"/>
    </source>
</evidence>
<feature type="transmembrane region" description="Helical" evidence="6">
    <location>
        <begin position="202"/>
        <end position="225"/>
    </location>
</feature>